<dbReference type="Proteomes" id="UP000322000">
    <property type="component" value="Chromosome 12"/>
</dbReference>
<evidence type="ECO:0000256" key="1">
    <source>
        <dbReference type="ARBA" id="ARBA00004498"/>
    </source>
</evidence>
<dbReference type="SMART" id="SM00209">
    <property type="entry name" value="TSP1"/>
    <property type="match status" value="1"/>
</dbReference>
<dbReference type="InterPro" id="IPR038678">
    <property type="entry name" value="Spondin_N_sf"/>
</dbReference>
<evidence type="ECO:0000313" key="12">
    <source>
        <dbReference type="RefSeq" id="XP_026735875.1"/>
    </source>
</evidence>
<dbReference type="RefSeq" id="XP_026735875.1">
    <property type="nucleotide sequence ID" value="XM_026880074.1"/>
</dbReference>
<keyword evidence="4" id="KW-0677">Repeat</keyword>
<dbReference type="InterPro" id="IPR000884">
    <property type="entry name" value="TSP1_rpt"/>
</dbReference>
<feature type="domain" description="Reelin" evidence="9">
    <location>
        <begin position="28"/>
        <end position="207"/>
    </location>
</feature>
<feature type="non-terminal residue" evidence="12">
    <location>
        <position position="1"/>
    </location>
</feature>
<evidence type="ECO:0000259" key="9">
    <source>
        <dbReference type="PROSITE" id="PS51019"/>
    </source>
</evidence>
<evidence type="ECO:0000256" key="7">
    <source>
        <dbReference type="ARBA" id="ARBA00030964"/>
    </source>
</evidence>
<evidence type="ECO:0000259" key="10">
    <source>
        <dbReference type="PROSITE" id="PS51020"/>
    </source>
</evidence>
<dbReference type="InterPro" id="IPR042307">
    <property type="entry name" value="Reeler_sf"/>
</dbReference>
<dbReference type="CDD" id="cd08544">
    <property type="entry name" value="Reeler"/>
    <property type="match status" value="1"/>
</dbReference>
<dbReference type="SUPFAM" id="SSF82895">
    <property type="entry name" value="TSP-1 type 1 repeat"/>
    <property type="match status" value="1"/>
</dbReference>
<evidence type="ECO:0000313" key="11">
    <source>
        <dbReference type="Proteomes" id="UP000322000"/>
    </source>
</evidence>
<accession>A0A7E5W5F4</accession>
<feature type="region of interest" description="Disordered" evidence="8">
    <location>
        <begin position="433"/>
        <end position="478"/>
    </location>
</feature>
<dbReference type="Gene3D" id="2.60.40.2130">
    <property type="entry name" value="F-spondin domain"/>
    <property type="match status" value="1"/>
</dbReference>
<dbReference type="InterPro" id="IPR009465">
    <property type="entry name" value="Spondin_N"/>
</dbReference>
<evidence type="ECO:0000256" key="4">
    <source>
        <dbReference type="ARBA" id="ARBA00022737"/>
    </source>
</evidence>
<dbReference type="PROSITE" id="PS51019">
    <property type="entry name" value="REELIN"/>
    <property type="match status" value="1"/>
</dbReference>
<dbReference type="InterPro" id="IPR051418">
    <property type="entry name" value="Spondin/Thrombospondin_T1"/>
</dbReference>
<dbReference type="Pfam" id="PF06468">
    <property type="entry name" value="Spond_N"/>
    <property type="match status" value="1"/>
</dbReference>
<gene>
    <name evidence="12" type="primary">LOC113499559</name>
</gene>
<protein>
    <recommendedName>
        <fullName evidence="2">Spondin-1</fullName>
    </recommendedName>
    <alternativeName>
        <fullName evidence="7">F-spondin</fullName>
    </alternativeName>
</protein>
<organism evidence="11 12">
    <name type="scientific">Trichoplusia ni</name>
    <name type="common">Cabbage looper</name>
    <dbReference type="NCBI Taxonomy" id="7111"/>
    <lineage>
        <taxon>Eukaryota</taxon>
        <taxon>Metazoa</taxon>
        <taxon>Ecdysozoa</taxon>
        <taxon>Arthropoda</taxon>
        <taxon>Hexapoda</taxon>
        <taxon>Insecta</taxon>
        <taxon>Pterygota</taxon>
        <taxon>Neoptera</taxon>
        <taxon>Endopterygota</taxon>
        <taxon>Lepidoptera</taxon>
        <taxon>Glossata</taxon>
        <taxon>Ditrysia</taxon>
        <taxon>Noctuoidea</taxon>
        <taxon>Noctuidae</taxon>
        <taxon>Plusiinae</taxon>
        <taxon>Trichoplusia</taxon>
    </lineage>
</organism>
<comment type="subcellular location">
    <subcellularLocation>
        <location evidence="1">Secreted</location>
        <location evidence="1">Extracellular space</location>
        <location evidence="1">Extracellular matrix</location>
    </subcellularLocation>
</comment>
<feature type="domain" description="Spondin" evidence="10">
    <location>
        <begin position="209"/>
        <end position="403"/>
    </location>
</feature>
<dbReference type="OrthoDB" id="347314at2759"/>
<dbReference type="InterPro" id="IPR002861">
    <property type="entry name" value="Reeler_dom"/>
</dbReference>
<dbReference type="GeneID" id="113499559"/>
<proteinExistence type="predicted"/>
<dbReference type="InParanoid" id="A0A7E5W5F4"/>
<dbReference type="GO" id="GO:0031012">
    <property type="term" value="C:extracellular matrix"/>
    <property type="evidence" value="ECO:0007669"/>
    <property type="project" value="TreeGrafter"/>
</dbReference>
<dbReference type="InterPro" id="IPR036383">
    <property type="entry name" value="TSP1_rpt_sf"/>
</dbReference>
<dbReference type="AlphaFoldDB" id="A0A7E5W5F4"/>
<evidence type="ECO:0000256" key="2">
    <source>
        <dbReference type="ARBA" id="ARBA00019594"/>
    </source>
</evidence>
<evidence type="ECO:0000256" key="5">
    <source>
        <dbReference type="ARBA" id="ARBA00022889"/>
    </source>
</evidence>
<dbReference type="NCBIfam" id="NF038123">
    <property type="entry name" value="NF038123_dom"/>
    <property type="match status" value="1"/>
</dbReference>
<dbReference type="Gene3D" id="2.60.40.4060">
    <property type="entry name" value="Reeler domain"/>
    <property type="match status" value="1"/>
</dbReference>
<dbReference type="KEGG" id="tnl:113499559"/>
<keyword evidence="5" id="KW-0130">Cell adhesion</keyword>
<reference evidence="12" key="1">
    <citation type="submission" date="2025-08" db="UniProtKB">
        <authorList>
            <consortium name="RefSeq"/>
        </authorList>
    </citation>
    <scope>IDENTIFICATION</scope>
</reference>
<keyword evidence="3" id="KW-0964">Secreted</keyword>
<dbReference type="PROSITE" id="PS51020">
    <property type="entry name" value="SPONDIN"/>
    <property type="match status" value="1"/>
</dbReference>
<dbReference type="Gene3D" id="2.20.100.10">
    <property type="entry name" value="Thrombospondin type-1 (TSP1) repeat"/>
    <property type="match status" value="1"/>
</dbReference>
<name>A0A7E5W5F4_TRINI</name>
<keyword evidence="6" id="KW-1015">Disulfide bond</keyword>
<dbReference type="Pfam" id="PF02014">
    <property type="entry name" value="Reeler"/>
    <property type="match status" value="1"/>
</dbReference>
<keyword evidence="3" id="KW-0272">Extracellular matrix</keyword>
<dbReference type="PANTHER" id="PTHR11311">
    <property type="entry name" value="SPONDIN"/>
    <property type="match status" value="1"/>
</dbReference>
<feature type="compositionally biased region" description="Acidic residues" evidence="8">
    <location>
        <begin position="433"/>
        <end position="467"/>
    </location>
</feature>
<dbReference type="PANTHER" id="PTHR11311:SF16">
    <property type="entry name" value="SPONDIN-1"/>
    <property type="match status" value="1"/>
</dbReference>
<evidence type="ECO:0000256" key="8">
    <source>
        <dbReference type="SAM" id="MobiDB-lite"/>
    </source>
</evidence>
<sequence length="549" mass="62371">IQIHEFQLGVVQTNSGASVIRYLIHVLVVLSVTWLVNGQPGKCDQTPAQASVLEPSEDKGIFHLEIQNALIKDDKTYYTPDQTYVLTIFTTMPSRPFRWFMITAEDPDVDKNVFEFSHKNIDVGTLKTLDIDKSRYSETCSSSVENADNSDKTSVEIHWVSPKHSTKNQTVRIRAMVAENNEVWYAGDNLTVVLHKNTEKSPDSPPYLPVKVCNLCSEARYEVIFTGKWSRVAHPRHYPSKPDENGYSHMIGASHAYNYTLWQQGASASEGLQMLAEQTDGHLLERAIIAEMAEKTGTRTLIRGKRRHHPFMSEPSHSLFRVDRYHHLFSIAVGMRPSPDWFLGTSKFELCTKDGWLEESEIPLYPWDAGTMDGVSYESQKTVSTPKDNVDRVEVGSFNKDSPFYQMNLNDLKPFAMLKVRRIDVFPLIGADCSEDEETETDKEDEAVQEGEDENEEDDEEEQEEPVAAESRLKPKPICPPGEWGPWSPCSTSDGDCGTGFSTRTRERVDRNLFYDYQDNPQAQPLSSNCEGDQDAKLIEYRNCFVDCY</sequence>
<keyword evidence="11" id="KW-1185">Reference proteome</keyword>
<dbReference type="GO" id="GO:0007155">
    <property type="term" value="P:cell adhesion"/>
    <property type="evidence" value="ECO:0007669"/>
    <property type="project" value="UniProtKB-KW"/>
</dbReference>
<evidence type="ECO:0000256" key="3">
    <source>
        <dbReference type="ARBA" id="ARBA00022530"/>
    </source>
</evidence>
<evidence type="ECO:0000256" key="6">
    <source>
        <dbReference type="ARBA" id="ARBA00023157"/>
    </source>
</evidence>
<dbReference type="PROSITE" id="PS50092">
    <property type="entry name" value="TSP1"/>
    <property type="match status" value="1"/>
</dbReference>